<keyword evidence="9" id="KW-1185">Reference proteome</keyword>
<evidence type="ECO:0000313" key="8">
    <source>
        <dbReference type="EMBL" id="QZT34846.1"/>
    </source>
</evidence>
<dbReference type="KEGG" id="cthu:HUR95_06220"/>
<evidence type="ECO:0000256" key="2">
    <source>
        <dbReference type="ARBA" id="ARBA00022723"/>
    </source>
</evidence>
<comment type="cofactor">
    <cofactor evidence="6">
        <name>Zn(2+)</name>
        <dbReference type="ChEBI" id="CHEBI:29105"/>
    </cofactor>
    <text evidence="6">Binds 1 zinc ion.</text>
</comment>
<evidence type="ECO:0000313" key="9">
    <source>
        <dbReference type="Proteomes" id="UP000825179"/>
    </source>
</evidence>
<keyword evidence="4 6" id="KW-0862">Zinc</keyword>
<evidence type="ECO:0000259" key="7">
    <source>
        <dbReference type="Pfam" id="PF01432"/>
    </source>
</evidence>
<dbReference type="CDD" id="cd09606">
    <property type="entry name" value="M3B_PepF"/>
    <property type="match status" value="1"/>
</dbReference>
<dbReference type="InterPro" id="IPR011976">
    <property type="entry name" value="Pept_M3B_oligopep-rel"/>
</dbReference>
<evidence type="ECO:0000256" key="5">
    <source>
        <dbReference type="ARBA" id="ARBA00023049"/>
    </source>
</evidence>
<gene>
    <name evidence="8" type="ORF">HUR95_06220</name>
</gene>
<dbReference type="RefSeq" id="WP_222823095.1">
    <property type="nucleotide sequence ID" value="NZ_CP082237.1"/>
</dbReference>
<reference evidence="8 9" key="1">
    <citation type="journal article" date="2020" name="Extremophiles">
        <title>Genomic analysis of Caldalkalibacillus thermarum TA2.A1 reveals aerobic alkaliphilic metabolism and evolutionary hallmarks linking alkaliphilic bacteria and plant life.</title>
        <authorList>
            <person name="de Jong S.I."/>
            <person name="van den Broek M.A."/>
            <person name="Merkel A.Y."/>
            <person name="de la Torre Cortes P."/>
            <person name="Kalamorz F."/>
            <person name="Cook G.M."/>
            <person name="van Loosdrecht M.C.M."/>
            <person name="McMillan D.G.G."/>
        </authorList>
    </citation>
    <scope>NUCLEOTIDE SEQUENCE [LARGE SCALE GENOMIC DNA]</scope>
    <source>
        <strain evidence="8 9">TA2.A1</strain>
    </source>
</reference>
<dbReference type="InterPro" id="IPR001567">
    <property type="entry name" value="Pept_M3A_M3B_dom"/>
</dbReference>
<dbReference type="GO" id="GO:0046872">
    <property type="term" value="F:metal ion binding"/>
    <property type="evidence" value="ECO:0007669"/>
    <property type="project" value="UniProtKB-UniRule"/>
</dbReference>
<dbReference type="EMBL" id="CP082237">
    <property type="protein sequence ID" value="QZT34846.1"/>
    <property type="molecule type" value="Genomic_DNA"/>
</dbReference>
<dbReference type="SUPFAM" id="SSF55486">
    <property type="entry name" value="Metalloproteases ('zincins'), catalytic domain"/>
    <property type="match status" value="1"/>
</dbReference>
<evidence type="ECO:0000256" key="4">
    <source>
        <dbReference type="ARBA" id="ARBA00022833"/>
    </source>
</evidence>
<keyword evidence="3 6" id="KW-0378">Hydrolase</keyword>
<dbReference type="GO" id="GO:0004222">
    <property type="term" value="F:metalloendopeptidase activity"/>
    <property type="evidence" value="ECO:0007669"/>
    <property type="project" value="InterPro"/>
</dbReference>
<feature type="domain" description="Peptidase M3A/M3B catalytic" evidence="7">
    <location>
        <begin position="193"/>
        <end position="571"/>
    </location>
</feature>
<dbReference type="Proteomes" id="UP000825179">
    <property type="component" value="Chromosome"/>
</dbReference>
<evidence type="ECO:0000256" key="6">
    <source>
        <dbReference type="RuleBase" id="RU003435"/>
    </source>
</evidence>
<dbReference type="NCBIfam" id="TIGR02289">
    <property type="entry name" value="M3_not_pepF"/>
    <property type="match status" value="1"/>
</dbReference>
<evidence type="ECO:0000256" key="3">
    <source>
        <dbReference type="ARBA" id="ARBA00022801"/>
    </source>
</evidence>
<sequence length="602" mass="70452">MMMFMDDQPVIEYVLPVEMMDHLLALELKADEQHPLLDKHRLEMRLKGLLQQEINSVEDLEEWLQEESALIEEVQEMAARIHISFNCDHGDAKAKEQYDHLNESLLPLIKRYGFLLDKKFVNSPYLKELDQERYGELIRSRQNAVSLFKEENIPLEIKERQLIKQYNEIIGGLTVEWEGEERTFQQMQTVLQHAPRKVREKAWRAMWDTVLKEEEKLNGLMSELIGLRQQIAQNAGFDNYRDYIYRKYERFDYTPEDSHRLYEAIKKYVVPATSRLQQEHRAALGLADYKPWDIPAMVPGETPLKPFEQVEQLIEGTIEIFERLDAQFGFVLKEMKEEGLLDLENRKRKSPGGFCSHLPVTGLSFIFMHATGSGRDVTTFIHEGGHAVHNYLMQTQPLASYRSADKEVAELASMGMELLTMDKWDVFYKEPAQLERAQREQLESIISFFPWAMVVDQFQHWLYEHPEHTPEERKAKFRELAQEMSYHGVDTRGLEEVLEVRWMLQPHIFEAPFYYIEYVIAQLGALELWADYQQDPQATLTRFKRALALGGSKPLPEIYRQAGIAFDLSEGHVADMVSKIEQALQKLEEHEKVNVNGVSKRR</sequence>
<name>A0A8X8IAK0_CALTT</name>
<dbReference type="Gene3D" id="1.10.1370.30">
    <property type="match status" value="1"/>
</dbReference>
<dbReference type="Pfam" id="PF01432">
    <property type="entry name" value="Peptidase_M3"/>
    <property type="match status" value="1"/>
</dbReference>
<dbReference type="GO" id="GO:0006508">
    <property type="term" value="P:proteolysis"/>
    <property type="evidence" value="ECO:0007669"/>
    <property type="project" value="UniProtKB-KW"/>
</dbReference>
<proteinExistence type="inferred from homology"/>
<dbReference type="PANTHER" id="PTHR11804:SF48">
    <property type="entry name" value="PUTATIVE-RELATED"/>
    <property type="match status" value="1"/>
</dbReference>
<keyword evidence="5 6" id="KW-0482">Metalloprotease</keyword>
<keyword evidence="1 6" id="KW-0645">Protease</keyword>
<keyword evidence="2 6" id="KW-0479">Metal-binding</keyword>
<organism evidence="8 9">
    <name type="scientific">Caldalkalibacillus thermarum (strain TA2.A1)</name>
    <dbReference type="NCBI Taxonomy" id="986075"/>
    <lineage>
        <taxon>Bacteria</taxon>
        <taxon>Bacillati</taxon>
        <taxon>Bacillota</taxon>
        <taxon>Bacilli</taxon>
        <taxon>Bacillales</taxon>
        <taxon>Bacillaceae</taxon>
        <taxon>Caldalkalibacillus</taxon>
    </lineage>
</organism>
<protein>
    <submittedName>
        <fullName evidence="8">M3 family oligoendopeptidase</fullName>
    </submittedName>
</protein>
<dbReference type="AlphaFoldDB" id="A0A8X8IAK0"/>
<dbReference type="PANTHER" id="PTHR11804">
    <property type="entry name" value="PROTEASE M3 THIMET OLIGOPEPTIDASE-RELATED"/>
    <property type="match status" value="1"/>
</dbReference>
<comment type="similarity">
    <text evidence="6">Belongs to the peptidase M3 family.</text>
</comment>
<dbReference type="InterPro" id="IPR045090">
    <property type="entry name" value="Pept_M3A_M3B"/>
</dbReference>
<accession>A0A8X8IAK0</accession>
<dbReference type="GO" id="GO:0006518">
    <property type="term" value="P:peptide metabolic process"/>
    <property type="evidence" value="ECO:0007669"/>
    <property type="project" value="TreeGrafter"/>
</dbReference>
<evidence type="ECO:0000256" key="1">
    <source>
        <dbReference type="ARBA" id="ARBA00022670"/>
    </source>
</evidence>